<dbReference type="RefSeq" id="WP_161490787.1">
    <property type="nucleotide sequence ID" value="NZ_MRZU01000004.1"/>
</dbReference>
<evidence type="ECO:0000256" key="1">
    <source>
        <dbReference type="ARBA" id="ARBA00022679"/>
    </source>
</evidence>
<dbReference type="PROSITE" id="PS51186">
    <property type="entry name" value="GNAT"/>
    <property type="match status" value="1"/>
</dbReference>
<dbReference type="NCBIfam" id="TIGR01575">
    <property type="entry name" value="rimI"/>
    <property type="match status" value="1"/>
</dbReference>
<dbReference type="Pfam" id="PF00583">
    <property type="entry name" value="Acetyltransf_1"/>
    <property type="match status" value="1"/>
</dbReference>
<evidence type="ECO:0000313" key="5">
    <source>
        <dbReference type="Proteomes" id="UP000195137"/>
    </source>
</evidence>
<dbReference type="GO" id="GO:0031415">
    <property type="term" value="C:NatA complex"/>
    <property type="evidence" value="ECO:0007669"/>
    <property type="project" value="InterPro"/>
</dbReference>
<dbReference type="EMBL" id="MRZU01000004">
    <property type="protein sequence ID" value="OUJ18153.1"/>
    <property type="molecule type" value="Genomic_DNA"/>
</dbReference>
<accession>A0A1Y3GCW0</accession>
<dbReference type="InterPro" id="IPR006464">
    <property type="entry name" value="AcTrfase_RimI/Ard1"/>
</dbReference>
<name>A0A1Y3GCW0_9EURY</name>
<dbReference type="InterPro" id="IPR000182">
    <property type="entry name" value="GNAT_dom"/>
</dbReference>
<evidence type="ECO:0000313" key="4">
    <source>
        <dbReference type="EMBL" id="OUJ18153.1"/>
    </source>
</evidence>
<dbReference type="CDD" id="cd04301">
    <property type="entry name" value="NAT_SF"/>
    <property type="match status" value="1"/>
</dbReference>
<dbReference type="Proteomes" id="UP000195137">
    <property type="component" value="Unassembled WGS sequence"/>
</dbReference>
<dbReference type="PANTHER" id="PTHR23091">
    <property type="entry name" value="N-TERMINAL ACETYLTRANSFERASE"/>
    <property type="match status" value="1"/>
</dbReference>
<evidence type="ECO:0000256" key="2">
    <source>
        <dbReference type="ARBA" id="ARBA00023315"/>
    </source>
</evidence>
<protein>
    <submittedName>
        <fullName evidence="4">Acetyltransferase GNAT family</fullName>
    </submittedName>
</protein>
<sequence length="157" mass="18388">MKKQIEIRPFNPKDLIQITKIETKVFDQESFHPYIFLEYNKPKNTFYVAEIKNQVVGYVIITTRFPKKAKIISIAIHPNHQSKGIGSKLIKKAINQTKKQGTKKITLEVKKTNNKAIKFYKKHGFQKTKTKKQYYSDGEDALYMTKKTQPHKTNLKN</sequence>
<feature type="domain" description="N-acetyltransferase" evidence="3">
    <location>
        <begin position="5"/>
        <end position="149"/>
    </location>
</feature>
<keyword evidence="5" id="KW-1185">Reference proteome</keyword>
<reference evidence="4 5" key="1">
    <citation type="submission" date="2016-12" db="EMBL/GenBank/DDBJ databases">
        <title>Discovery of methanogenic haloarchaea.</title>
        <authorList>
            <person name="Sorokin D.Y."/>
            <person name="Makarova K.S."/>
            <person name="Abbas B."/>
            <person name="Ferrer M."/>
            <person name="Golyshin P.N."/>
        </authorList>
    </citation>
    <scope>NUCLEOTIDE SEQUENCE [LARGE SCALE GENOMIC DNA]</scope>
    <source>
        <strain evidence="4">AMET1</strain>
    </source>
</reference>
<keyword evidence="1 4" id="KW-0808">Transferase</keyword>
<dbReference type="OrthoDB" id="43754at2157"/>
<dbReference type="GO" id="GO:0004596">
    <property type="term" value="F:protein-N-terminal amino-acid acetyltransferase activity"/>
    <property type="evidence" value="ECO:0007669"/>
    <property type="project" value="InterPro"/>
</dbReference>
<organism evidence="4 5">
    <name type="scientific">Methanonatronarchaeum thermophilum</name>
    <dbReference type="NCBI Taxonomy" id="1927129"/>
    <lineage>
        <taxon>Archaea</taxon>
        <taxon>Methanobacteriati</taxon>
        <taxon>Methanobacteriota</taxon>
        <taxon>Methanonatronarchaeia</taxon>
        <taxon>Methanonatronarchaeales</taxon>
        <taxon>Methanonatronarchaeaceae</taxon>
        <taxon>Methanonatronarchaeum</taxon>
    </lineage>
</organism>
<evidence type="ECO:0000259" key="3">
    <source>
        <dbReference type="PROSITE" id="PS51186"/>
    </source>
</evidence>
<dbReference type="PANTHER" id="PTHR23091:SF4">
    <property type="entry name" value="N-TERMINAL AMINO-ACID N(ALPHA)-ACETYLTRANSFERASE NATA"/>
    <property type="match status" value="1"/>
</dbReference>
<dbReference type="SUPFAM" id="SSF55729">
    <property type="entry name" value="Acyl-CoA N-acyltransferases (Nat)"/>
    <property type="match status" value="1"/>
</dbReference>
<keyword evidence="2" id="KW-0012">Acyltransferase</keyword>
<gene>
    <name evidence="4" type="ORF">AMET1_1056</name>
</gene>
<proteinExistence type="predicted"/>
<dbReference type="InterPro" id="IPR045047">
    <property type="entry name" value="Ard1-like"/>
</dbReference>
<dbReference type="Gene3D" id="3.40.630.30">
    <property type="match status" value="1"/>
</dbReference>
<dbReference type="InterPro" id="IPR016181">
    <property type="entry name" value="Acyl_CoA_acyltransferase"/>
</dbReference>
<dbReference type="AlphaFoldDB" id="A0A1Y3GCW0"/>
<comment type="caution">
    <text evidence="4">The sequence shown here is derived from an EMBL/GenBank/DDBJ whole genome shotgun (WGS) entry which is preliminary data.</text>
</comment>